<comment type="caution">
    <text evidence="1">The sequence shown here is derived from an EMBL/GenBank/DDBJ whole genome shotgun (WGS) entry which is preliminary data.</text>
</comment>
<reference evidence="1 2" key="1">
    <citation type="journal article" date="2019" name="Microorganisms">
        <title>Systematic Affiliation and Genome Analysis of Subtercola vilae DB165(T) with Particular Emphasis on Cold Adaptation of an Isolate from a High-Altitude Cold Volcano Lake.</title>
        <authorList>
            <person name="Villalobos A.S."/>
            <person name="Wiese J."/>
            <person name="Imhoff J.F."/>
            <person name="Dorador C."/>
            <person name="Keller A."/>
            <person name="Hentschel U."/>
        </authorList>
    </citation>
    <scope>NUCLEOTIDE SEQUENCE [LARGE SCALE GENOMIC DNA]</scope>
    <source>
        <strain evidence="1 2">DB165</strain>
    </source>
</reference>
<gene>
    <name evidence="1" type="ORF">D4765_18435</name>
</gene>
<dbReference type="EMBL" id="QYRT01000069">
    <property type="protein sequence ID" value="TIH28608.1"/>
    <property type="molecule type" value="Genomic_DNA"/>
</dbReference>
<sequence>MSTSGNKPPFFLPTMKVSGKHRARLAAESIKLHSHLDSNRRSLTKEQREEVDESLKWLKIGLRHASGRWVGSPIQPTTEQDVFAKAADLAASVDQLISRQTEEIEVAQNGILQR</sequence>
<keyword evidence="2" id="KW-1185">Reference proteome</keyword>
<organism evidence="1 2">
    <name type="scientific">Subtercola vilae</name>
    <dbReference type="NCBI Taxonomy" id="2056433"/>
    <lineage>
        <taxon>Bacteria</taxon>
        <taxon>Bacillati</taxon>
        <taxon>Actinomycetota</taxon>
        <taxon>Actinomycetes</taxon>
        <taxon>Micrococcales</taxon>
        <taxon>Microbacteriaceae</taxon>
        <taxon>Subtercola</taxon>
    </lineage>
</organism>
<dbReference type="RefSeq" id="WP_136643770.1">
    <property type="nucleotide sequence ID" value="NZ_QYRT01000069.1"/>
</dbReference>
<protein>
    <submittedName>
        <fullName evidence="1">Uncharacterized protein</fullName>
    </submittedName>
</protein>
<accession>A0A4T2BHN7</accession>
<dbReference type="AlphaFoldDB" id="A0A4T2BHN7"/>
<dbReference type="Proteomes" id="UP000306192">
    <property type="component" value="Unassembled WGS sequence"/>
</dbReference>
<evidence type="ECO:0000313" key="1">
    <source>
        <dbReference type="EMBL" id="TIH28608.1"/>
    </source>
</evidence>
<proteinExistence type="predicted"/>
<name>A0A4T2BHN7_9MICO</name>
<evidence type="ECO:0000313" key="2">
    <source>
        <dbReference type="Proteomes" id="UP000306192"/>
    </source>
</evidence>